<protein>
    <submittedName>
        <fullName evidence="2">Uncharacterized protein</fullName>
    </submittedName>
</protein>
<proteinExistence type="predicted"/>
<organism evidence="2 3">
    <name type="scientific">Galerina marginata (strain CBS 339.88)</name>
    <dbReference type="NCBI Taxonomy" id="685588"/>
    <lineage>
        <taxon>Eukaryota</taxon>
        <taxon>Fungi</taxon>
        <taxon>Dikarya</taxon>
        <taxon>Basidiomycota</taxon>
        <taxon>Agaricomycotina</taxon>
        <taxon>Agaricomycetes</taxon>
        <taxon>Agaricomycetidae</taxon>
        <taxon>Agaricales</taxon>
        <taxon>Agaricineae</taxon>
        <taxon>Strophariaceae</taxon>
        <taxon>Galerina</taxon>
    </lineage>
</organism>
<reference evidence="3" key="1">
    <citation type="journal article" date="2014" name="Proc. Natl. Acad. Sci. U.S.A.">
        <title>Extensive sampling of basidiomycete genomes demonstrates inadequacy of the white-rot/brown-rot paradigm for wood decay fungi.</title>
        <authorList>
            <person name="Riley R."/>
            <person name="Salamov A.A."/>
            <person name="Brown D.W."/>
            <person name="Nagy L.G."/>
            <person name="Floudas D."/>
            <person name="Held B.W."/>
            <person name="Levasseur A."/>
            <person name="Lombard V."/>
            <person name="Morin E."/>
            <person name="Otillar R."/>
            <person name="Lindquist E.A."/>
            <person name="Sun H."/>
            <person name="LaButti K.M."/>
            <person name="Schmutz J."/>
            <person name="Jabbour D."/>
            <person name="Luo H."/>
            <person name="Baker S.E."/>
            <person name="Pisabarro A.G."/>
            <person name="Walton J.D."/>
            <person name="Blanchette R.A."/>
            <person name="Henrissat B."/>
            <person name="Martin F."/>
            <person name="Cullen D."/>
            <person name="Hibbett D.S."/>
            <person name="Grigoriev I.V."/>
        </authorList>
    </citation>
    <scope>NUCLEOTIDE SEQUENCE [LARGE SCALE GENOMIC DNA]</scope>
    <source>
        <strain evidence="3">CBS 339.88</strain>
    </source>
</reference>
<evidence type="ECO:0000313" key="2">
    <source>
        <dbReference type="EMBL" id="KDR77931.1"/>
    </source>
</evidence>
<keyword evidence="3" id="KW-1185">Reference proteome</keyword>
<feature type="region of interest" description="Disordered" evidence="1">
    <location>
        <begin position="75"/>
        <end position="96"/>
    </location>
</feature>
<dbReference type="Proteomes" id="UP000027222">
    <property type="component" value="Unassembled WGS sequence"/>
</dbReference>
<sequence length="96" mass="10487">MSSIPQRPFDDSVINRAAQRNSTSSHEVNEAVAASGKVYSVPVKATGQQEGFVADFLGLSPETFHEKWATNYLRTEDPAQNSSAMAPVHPKDIIKQ</sequence>
<evidence type="ECO:0000313" key="3">
    <source>
        <dbReference type="Proteomes" id="UP000027222"/>
    </source>
</evidence>
<dbReference type="HOGENOM" id="CLU_2359906_0_0_1"/>
<gene>
    <name evidence="2" type="ORF">GALMADRAFT_244897</name>
</gene>
<accession>A0A067T4A5</accession>
<dbReference type="EMBL" id="KL142375">
    <property type="protein sequence ID" value="KDR77931.1"/>
    <property type="molecule type" value="Genomic_DNA"/>
</dbReference>
<dbReference type="AlphaFoldDB" id="A0A067T4A5"/>
<name>A0A067T4A5_GALM3</name>
<evidence type="ECO:0000256" key="1">
    <source>
        <dbReference type="SAM" id="MobiDB-lite"/>
    </source>
</evidence>